<dbReference type="NCBIfam" id="TIGR02595">
    <property type="entry name" value="PEP_CTERM"/>
    <property type="match status" value="1"/>
</dbReference>
<accession>I4G8F0</accession>
<comment type="caution">
    <text evidence="1">The sequence shown here is derived from an EMBL/GenBank/DDBJ whole genome shotgun (WGS) entry which is preliminary data.</text>
</comment>
<name>I4G8F0_MICAE</name>
<proteinExistence type="predicted"/>
<protein>
    <recommendedName>
        <fullName evidence="3">PEP-CTERM protein-sorting domain-containing protein</fullName>
    </recommendedName>
</protein>
<dbReference type="AlphaFoldDB" id="I4G8F0"/>
<evidence type="ECO:0000313" key="1">
    <source>
        <dbReference type="EMBL" id="CCI04211.1"/>
    </source>
</evidence>
<organism evidence="1 2">
    <name type="scientific">Microcystis aeruginosa PCC 9443</name>
    <dbReference type="NCBI Taxonomy" id="1160281"/>
    <lineage>
        <taxon>Bacteria</taxon>
        <taxon>Bacillati</taxon>
        <taxon>Cyanobacteriota</taxon>
        <taxon>Cyanophyceae</taxon>
        <taxon>Oscillatoriophycideae</taxon>
        <taxon>Chroococcales</taxon>
        <taxon>Microcystaceae</taxon>
        <taxon>Microcystis</taxon>
    </lineage>
</organism>
<dbReference type="RefSeq" id="WP_002770779.1">
    <property type="nucleotide sequence ID" value="NZ_HE973008.1"/>
</dbReference>
<evidence type="ECO:0000313" key="2">
    <source>
        <dbReference type="Proteomes" id="UP000003480"/>
    </source>
</evidence>
<dbReference type="EMBL" id="CAIJ01000499">
    <property type="protein sequence ID" value="CCI04211.1"/>
    <property type="molecule type" value="Genomic_DNA"/>
</dbReference>
<dbReference type="HOGENOM" id="CLU_882267_0_0_3"/>
<reference evidence="1 2" key="1">
    <citation type="submission" date="2012-04" db="EMBL/GenBank/DDBJ databases">
        <authorList>
            <person name="Genoscope - CEA"/>
        </authorList>
    </citation>
    <scope>NUCLEOTIDE SEQUENCE [LARGE SCALE GENOMIC DNA]</scope>
    <source>
        <strain evidence="1 2">9443</strain>
    </source>
</reference>
<evidence type="ECO:0008006" key="3">
    <source>
        <dbReference type="Google" id="ProtNLM"/>
    </source>
</evidence>
<sequence length="315" mass="32680">MKSGFLSKKIVPSVFLSIISVAIIDSFYSAPANAGWLTGGLAVTTAGGAVGAGIVGTPVAGAAVYGVGATAEIGVSYMCGLLGFGDPPDLINYAVKADPLLIIPSFSTDPTASTELNQAAIGVITAVSVVVQNAKGISQSRDRLAGAKLVGTPTDVANQTLWLSEFENQVSPSLKGVGSALDIYIPLLKAEFPNFYNLEISASDVIAIRDMEAAGIFLPTEQQLINDWELDSFAVDVIANYFANLTDAQINNLTPITYGEGLVIVSDTCGTGNCRIPEPTSTLSLLSLGILGAGATLKRKVKRSHSLEKEPTNVG</sequence>
<dbReference type="Proteomes" id="UP000003480">
    <property type="component" value="Unassembled WGS sequence"/>
</dbReference>
<gene>
    <name evidence="1" type="ORF">MICAC_5480007</name>
</gene>
<dbReference type="InterPro" id="IPR013424">
    <property type="entry name" value="Ice-binding_C"/>
</dbReference>